<dbReference type="OrthoDB" id="5822793at2759"/>
<evidence type="ECO:0000313" key="3">
    <source>
        <dbReference type="Proteomes" id="UP000295192"/>
    </source>
</evidence>
<reference evidence="2 3" key="1">
    <citation type="journal article" date="2019" name="J. Hered.">
        <title>An Improved Genome Assembly for Drosophila navojoa, the Basal Species in the mojavensis Cluster.</title>
        <authorList>
            <person name="Vanderlinde T."/>
            <person name="Dupim E.G."/>
            <person name="Nazario-Yepiz N.O."/>
            <person name="Carvalho A.B."/>
        </authorList>
    </citation>
    <scope>NUCLEOTIDE SEQUENCE [LARGE SCALE GENOMIC DNA]</scope>
    <source>
        <strain evidence="2">Navoj_Jal97</strain>
        <tissue evidence="2">Whole organism</tissue>
    </source>
</reference>
<feature type="compositionally biased region" description="Acidic residues" evidence="1">
    <location>
        <begin position="66"/>
        <end position="85"/>
    </location>
</feature>
<comment type="caution">
    <text evidence="2">The sequence shown here is derived from an EMBL/GenBank/DDBJ whole genome shotgun (WGS) entry which is preliminary data.</text>
</comment>
<protein>
    <submittedName>
        <fullName evidence="2">Uncharacterized protein</fullName>
    </submittedName>
</protein>
<dbReference type="AlphaFoldDB" id="A0A484B9B1"/>
<evidence type="ECO:0000313" key="2">
    <source>
        <dbReference type="EMBL" id="TDG44421.1"/>
    </source>
</evidence>
<accession>A0A484B9B1</accession>
<dbReference type="STRING" id="7232.A0A484B9B1"/>
<keyword evidence="3" id="KW-1185">Reference proteome</keyword>
<sequence length="107" mass="11931">MPLATRHLLLATRHLPLATRCPLPVTRDSVLRPANNLTITGSINYSPRNSMENDAWTLGESSEFGEYPEDYEEDDVDGEDPEQERDEYAAGQESDEVFEAETAEATA</sequence>
<feature type="region of interest" description="Disordered" evidence="1">
    <location>
        <begin position="58"/>
        <end position="107"/>
    </location>
</feature>
<organism evidence="2 3">
    <name type="scientific">Drosophila navojoa</name>
    <name type="common">Fruit fly</name>
    <dbReference type="NCBI Taxonomy" id="7232"/>
    <lineage>
        <taxon>Eukaryota</taxon>
        <taxon>Metazoa</taxon>
        <taxon>Ecdysozoa</taxon>
        <taxon>Arthropoda</taxon>
        <taxon>Hexapoda</taxon>
        <taxon>Insecta</taxon>
        <taxon>Pterygota</taxon>
        <taxon>Neoptera</taxon>
        <taxon>Endopterygota</taxon>
        <taxon>Diptera</taxon>
        <taxon>Brachycera</taxon>
        <taxon>Muscomorpha</taxon>
        <taxon>Ephydroidea</taxon>
        <taxon>Drosophilidae</taxon>
        <taxon>Drosophila</taxon>
    </lineage>
</organism>
<feature type="compositionally biased region" description="Acidic residues" evidence="1">
    <location>
        <begin position="93"/>
        <end position="107"/>
    </location>
</feature>
<name>A0A484B9B1_DRONA</name>
<dbReference type="EMBL" id="LSRL02000106">
    <property type="protein sequence ID" value="TDG44421.1"/>
    <property type="molecule type" value="Genomic_DNA"/>
</dbReference>
<gene>
    <name evidence="2" type="ORF">AWZ03_009170</name>
</gene>
<evidence type="ECO:0000256" key="1">
    <source>
        <dbReference type="SAM" id="MobiDB-lite"/>
    </source>
</evidence>
<dbReference type="Proteomes" id="UP000295192">
    <property type="component" value="Unassembled WGS sequence"/>
</dbReference>
<proteinExistence type="predicted"/>